<sequence>MAFGCPPKHVDWFSIPDGEGDLRAIVRDSLNAFAWWVIQDHGQSIRATVDPGLFSPGQRVQIAFESEHVIRISSESAFALPCYDWGKNKRNVERLLSALRRRSLATRD</sequence>
<evidence type="ECO:0000313" key="1">
    <source>
        <dbReference type="EMBL" id="KAA6184487.1"/>
    </source>
</evidence>
<gene>
    <name evidence="1" type="ORF">F2Q65_12300</name>
</gene>
<name>A0A5M8FIH7_9GAMM</name>
<dbReference type="RefSeq" id="WP_150093712.1">
    <property type="nucleotide sequence ID" value="NZ_VWXX01000019.1"/>
</dbReference>
<proteinExistence type="predicted"/>
<keyword evidence="2" id="KW-1185">Reference proteome</keyword>
<protein>
    <recommendedName>
        <fullName evidence="3">DUF1499 domain-containing protein</fullName>
    </recommendedName>
</protein>
<evidence type="ECO:0008006" key="3">
    <source>
        <dbReference type="Google" id="ProtNLM"/>
    </source>
</evidence>
<dbReference type="EMBL" id="VWXX01000019">
    <property type="protein sequence ID" value="KAA6184487.1"/>
    <property type="molecule type" value="Genomic_DNA"/>
</dbReference>
<dbReference type="OrthoDB" id="6052467at2"/>
<evidence type="ECO:0000313" key="2">
    <source>
        <dbReference type="Proteomes" id="UP000322981"/>
    </source>
</evidence>
<accession>A0A5M8FIH7</accession>
<organism evidence="1 2">
    <name type="scientific">Thiohalocapsa marina</name>
    <dbReference type="NCBI Taxonomy" id="424902"/>
    <lineage>
        <taxon>Bacteria</taxon>
        <taxon>Pseudomonadati</taxon>
        <taxon>Pseudomonadota</taxon>
        <taxon>Gammaproteobacteria</taxon>
        <taxon>Chromatiales</taxon>
        <taxon>Chromatiaceae</taxon>
        <taxon>Thiohalocapsa</taxon>
    </lineage>
</organism>
<dbReference type="Proteomes" id="UP000322981">
    <property type="component" value="Unassembled WGS sequence"/>
</dbReference>
<comment type="caution">
    <text evidence="1">The sequence shown here is derived from an EMBL/GenBank/DDBJ whole genome shotgun (WGS) entry which is preliminary data.</text>
</comment>
<dbReference type="AlphaFoldDB" id="A0A5M8FIH7"/>
<reference evidence="1 2" key="1">
    <citation type="submission" date="2019-09" db="EMBL/GenBank/DDBJ databases">
        <title>Whole-genome sequence of the purple sulfur bacterium Thiohalocapsa marina DSM 19078.</title>
        <authorList>
            <person name="Kyndt J.A."/>
            <person name="Meyer T.E."/>
        </authorList>
    </citation>
    <scope>NUCLEOTIDE SEQUENCE [LARGE SCALE GENOMIC DNA]</scope>
    <source>
        <strain evidence="1 2">DSM 19078</strain>
    </source>
</reference>